<evidence type="ECO:0000256" key="1">
    <source>
        <dbReference type="ARBA" id="ARBA00004434"/>
    </source>
</evidence>
<evidence type="ECO:0000256" key="6">
    <source>
        <dbReference type="ARBA" id="ARBA00023136"/>
    </source>
</evidence>
<dbReference type="GeneID" id="87881493"/>
<keyword evidence="2" id="KW-0812">Transmembrane</keyword>
<dbReference type="GO" id="GO:0030003">
    <property type="term" value="P:intracellular monoatomic cation homeostasis"/>
    <property type="evidence" value="ECO:0007669"/>
    <property type="project" value="TreeGrafter"/>
</dbReference>
<dbReference type="Proteomes" id="UP001273166">
    <property type="component" value="Unassembled WGS sequence"/>
</dbReference>
<dbReference type="Pfam" id="PF07766">
    <property type="entry name" value="LETM1_RBD"/>
    <property type="match status" value="1"/>
</dbReference>
<evidence type="ECO:0000256" key="3">
    <source>
        <dbReference type="ARBA" id="ARBA00022792"/>
    </source>
</evidence>
<dbReference type="PROSITE" id="PS51758">
    <property type="entry name" value="LETM1_RBD"/>
    <property type="match status" value="1"/>
</dbReference>
<dbReference type="AlphaFoldDB" id="A0AAJ0M1R5"/>
<sequence>MGHRGLLNSALRVNGRQLSQRHAQPSTFLISLSRDLSHFKPPSRRSHSSAAPAPQPQPQQQEPSTTATINTSSSSSTISVPAATRDHGLANPPPTTRPPPLTLPSRPTEAAGHPFLSQANFSYLFAQGMAYLSFYKTGMKHIYTNTRLLYSKRLREGTGEEEEEQLRPPRAGTRAHMHLKLRWAHDVRRLPLFALILIVCGEFTPLVVLALPRAVPLPCRIPRQVEKLEKEDQRWREEGRKEVVANANTAGNGGGDGGDKGGGGGGEQVPPVTGLAKILGLPVRWWTPQSVLQSKVERRLRFLDEDDELLVRAGGAEVLVPEEVKLACADRGIVVMGRGAEELRGVLGRWLRLTDARRIGEQGRRDVVMRLLLREESEWEQ</sequence>
<evidence type="ECO:0000256" key="5">
    <source>
        <dbReference type="ARBA" id="ARBA00023128"/>
    </source>
</evidence>
<evidence type="ECO:0000256" key="2">
    <source>
        <dbReference type="ARBA" id="ARBA00022692"/>
    </source>
</evidence>
<dbReference type="RefSeq" id="XP_062721574.1">
    <property type="nucleotide sequence ID" value="XM_062862664.1"/>
</dbReference>
<evidence type="ECO:0000256" key="7">
    <source>
        <dbReference type="PROSITE-ProRule" id="PRU01094"/>
    </source>
</evidence>
<evidence type="ECO:0000259" key="9">
    <source>
        <dbReference type="PROSITE" id="PS51758"/>
    </source>
</evidence>
<name>A0AAJ0M1R5_9PEZI</name>
<keyword evidence="3" id="KW-0999">Mitochondrion inner membrane</keyword>
<protein>
    <recommendedName>
        <fullName evidence="9">Letm1 RBD domain-containing protein</fullName>
    </recommendedName>
</protein>
<feature type="domain" description="Letm1 RBD" evidence="9">
    <location>
        <begin position="186"/>
        <end position="381"/>
    </location>
</feature>
<proteinExistence type="predicted"/>
<dbReference type="GO" id="GO:0005743">
    <property type="term" value="C:mitochondrial inner membrane"/>
    <property type="evidence" value="ECO:0007669"/>
    <property type="project" value="UniProtKB-SubCell"/>
</dbReference>
<keyword evidence="6" id="KW-0472">Membrane</keyword>
<feature type="region of interest" description="Disordered" evidence="8">
    <location>
        <begin position="37"/>
        <end position="111"/>
    </location>
</feature>
<feature type="region of interest" description="Disordered" evidence="8">
    <location>
        <begin position="236"/>
        <end position="269"/>
    </location>
</feature>
<keyword evidence="4" id="KW-1133">Transmembrane helix</keyword>
<dbReference type="PANTHER" id="PTHR14009:SF6">
    <property type="entry name" value="LETM1 RBD DOMAIN-CONTAINING PROTEIN"/>
    <property type="match status" value="1"/>
</dbReference>
<dbReference type="EMBL" id="JAUDZG010000004">
    <property type="protein sequence ID" value="KAK3305794.1"/>
    <property type="molecule type" value="Genomic_DNA"/>
</dbReference>
<feature type="compositionally biased region" description="Low complexity" evidence="8">
    <location>
        <begin position="48"/>
        <end position="79"/>
    </location>
</feature>
<comment type="subcellular location">
    <subcellularLocation>
        <location evidence="1">Mitochondrion inner membrane</location>
        <topology evidence="1">Single-pass membrane protein</topology>
    </subcellularLocation>
</comment>
<dbReference type="InterPro" id="IPR033122">
    <property type="entry name" value="LETM1-like_RBD"/>
</dbReference>
<comment type="caution">
    <text evidence="10">The sequence shown here is derived from an EMBL/GenBank/DDBJ whole genome shotgun (WGS) entry which is preliminary data.</text>
</comment>
<evidence type="ECO:0000256" key="4">
    <source>
        <dbReference type="ARBA" id="ARBA00022989"/>
    </source>
</evidence>
<feature type="compositionally biased region" description="Gly residues" evidence="8">
    <location>
        <begin position="251"/>
        <end position="267"/>
    </location>
</feature>
<feature type="compositionally biased region" description="Pro residues" evidence="8">
    <location>
        <begin position="91"/>
        <end position="102"/>
    </location>
</feature>
<evidence type="ECO:0000256" key="8">
    <source>
        <dbReference type="SAM" id="MobiDB-lite"/>
    </source>
</evidence>
<dbReference type="GO" id="GO:0043022">
    <property type="term" value="F:ribosome binding"/>
    <property type="evidence" value="ECO:0007669"/>
    <property type="project" value="InterPro"/>
</dbReference>
<accession>A0AAJ0M1R5</accession>
<evidence type="ECO:0000313" key="11">
    <source>
        <dbReference type="Proteomes" id="UP001273166"/>
    </source>
</evidence>
<keyword evidence="5 7" id="KW-0496">Mitochondrion</keyword>
<dbReference type="PANTHER" id="PTHR14009">
    <property type="entry name" value="LEUCINE ZIPPER-EF-HAND CONTAINING TRANSMEMBRANE PROTEIN"/>
    <property type="match status" value="1"/>
</dbReference>
<keyword evidence="11" id="KW-1185">Reference proteome</keyword>
<gene>
    <name evidence="10" type="ORF">B0T15DRAFT_210095</name>
</gene>
<organism evidence="10 11">
    <name type="scientific">Chaetomium strumarium</name>
    <dbReference type="NCBI Taxonomy" id="1170767"/>
    <lineage>
        <taxon>Eukaryota</taxon>
        <taxon>Fungi</taxon>
        <taxon>Dikarya</taxon>
        <taxon>Ascomycota</taxon>
        <taxon>Pezizomycotina</taxon>
        <taxon>Sordariomycetes</taxon>
        <taxon>Sordariomycetidae</taxon>
        <taxon>Sordariales</taxon>
        <taxon>Chaetomiaceae</taxon>
        <taxon>Chaetomium</taxon>
    </lineage>
</organism>
<reference evidence="10" key="2">
    <citation type="submission" date="2023-06" db="EMBL/GenBank/DDBJ databases">
        <authorList>
            <consortium name="Lawrence Berkeley National Laboratory"/>
            <person name="Mondo S.J."/>
            <person name="Hensen N."/>
            <person name="Bonometti L."/>
            <person name="Westerberg I."/>
            <person name="Brannstrom I.O."/>
            <person name="Guillou S."/>
            <person name="Cros-Aarteil S."/>
            <person name="Calhoun S."/>
            <person name="Haridas S."/>
            <person name="Kuo A."/>
            <person name="Pangilinan J."/>
            <person name="Riley R."/>
            <person name="Labutti K."/>
            <person name="Andreopoulos B."/>
            <person name="Lipzen A."/>
            <person name="Chen C."/>
            <person name="Yanf M."/>
            <person name="Daum C."/>
            <person name="Ng V."/>
            <person name="Clum A."/>
            <person name="Steindorff A."/>
            <person name="Ohm R."/>
            <person name="Martin F."/>
            <person name="Silar P."/>
            <person name="Natvig D."/>
            <person name="Lalanne C."/>
            <person name="Gautier V."/>
            <person name="Ament-Velasquez S.L."/>
            <person name="Kruys A."/>
            <person name="Hutchinson M.I."/>
            <person name="Powell A.J."/>
            <person name="Barry K."/>
            <person name="Miller A.N."/>
            <person name="Grigoriev I.V."/>
            <person name="Debuchy R."/>
            <person name="Gladieux P."/>
            <person name="Thoren M.H."/>
            <person name="Johannesson H."/>
        </authorList>
    </citation>
    <scope>NUCLEOTIDE SEQUENCE</scope>
    <source>
        <strain evidence="10">CBS 333.67</strain>
    </source>
</reference>
<evidence type="ECO:0000313" key="10">
    <source>
        <dbReference type="EMBL" id="KAK3305794.1"/>
    </source>
</evidence>
<reference evidence="10" key="1">
    <citation type="journal article" date="2023" name="Mol. Phylogenet. Evol.">
        <title>Genome-scale phylogeny and comparative genomics of the fungal order Sordariales.</title>
        <authorList>
            <person name="Hensen N."/>
            <person name="Bonometti L."/>
            <person name="Westerberg I."/>
            <person name="Brannstrom I.O."/>
            <person name="Guillou S."/>
            <person name="Cros-Aarteil S."/>
            <person name="Calhoun S."/>
            <person name="Haridas S."/>
            <person name="Kuo A."/>
            <person name="Mondo S."/>
            <person name="Pangilinan J."/>
            <person name="Riley R."/>
            <person name="LaButti K."/>
            <person name="Andreopoulos B."/>
            <person name="Lipzen A."/>
            <person name="Chen C."/>
            <person name="Yan M."/>
            <person name="Daum C."/>
            <person name="Ng V."/>
            <person name="Clum A."/>
            <person name="Steindorff A."/>
            <person name="Ohm R.A."/>
            <person name="Martin F."/>
            <person name="Silar P."/>
            <person name="Natvig D.O."/>
            <person name="Lalanne C."/>
            <person name="Gautier V."/>
            <person name="Ament-Velasquez S.L."/>
            <person name="Kruys A."/>
            <person name="Hutchinson M.I."/>
            <person name="Powell A.J."/>
            <person name="Barry K."/>
            <person name="Miller A.N."/>
            <person name="Grigoriev I.V."/>
            <person name="Debuchy R."/>
            <person name="Gladieux P."/>
            <person name="Hiltunen Thoren M."/>
            <person name="Johannesson H."/>
        </authorList>
    </citation>
    <scope>NUCLEOTIDE SEQUENCE</scope>
    <source>
        <strain evidence="10">CBS 333.67</strain>
    </source>
</reference>
<dbReference type="InterPro" id="IPR044202">
    <property type="entry name" value="LETM1/MDM38-like"/>
</dbReference>